<dbReference type="InterPro" id="IPR035906">
    <property type="entry name" value="MetI-like_sf"/>
</dbReference>
<evidence type="ECO:0000313" key="9">
    <source>
        <dbReference type="EMBL" id="MBC8609980.1"/>
    </source>
</evidence>
<keyword evidence="4 7" id="KW-0812">Transmembrane</keyword>
<feature type="domain" description="ABC transmembrane type-1" evidence="8">
    <location>
        <begin position="78"/>
        <end position="295"/>
    </location>
</feature>
<sequence>MTNVQASTRNRKRSALNNQRPILWLLPLLVFLCLFFLVPILDVIKTSFTNASMTKPGYEFTLNSYLRVFQDPSFLEVLGVTFFFVSFSVIFQFLLGFLIAFAVDNGEKRRLHGTVFTRTVSLISWAIPGVAIGIIWKIMYSETGSGILNYMLSLIGMDTVAFLTDPKMALLSISIANVWRGTAQSMILLYAGIKTVPTDILEAADVDGASGFRKIISVIIPSMKSVIMINLLLNIINTFNTFDMIMPLTGGGPGRSTEVLVLSSYRTIFQQLDLGKGCAVAVILLLINICFGILYIRMNKEE</sequence>
<evidence type="ECO:0000256" key="5">
    <source>
        <dbReference type="ARBA" id="ARBA00022989"/>
    </source>
</evidence>
<name>A0A8J6PGQ5_9FIRM</name>
<keyword evidence="5 7" id="KW-1133">Transmembrane helix</keyword>
<evidence type="ECO:0000256" key="1">
    <source>
        <dbReference type="ARBA" id="ARBA00004651"/>
    </source>
</evidence>
<keyword evidence="10" id="KW-1185">Reference proteome</keyword>
<evidence type="ECO:0000313" key="10">
    <source>
        <dbReference type="Proteomes" id="UP000632659"/>
    </source>
</evidence>
<gene>
    <name evidence="9" type="ORF">H8702_02445</name>
</gene>
<dbReference type="PANTHER" id="PTHR43005:SF1">
    <property type="entry name" value="SPERMIDINE_PUTRESCINE TRANSPORT SYSTEM PERMEASE PROTEIN"/>
    <property type="match status" value="1"/>
</dbReference>
<feature type="transmembrane region" description="Helical" evidence="7">
    <location>
        <begin position="21"/>
        <end position="41"/>
    </location>
</feature>
<dbReference type="InterPro" id="IPR000515">
    <property type="entry name" value="MetI-like"/>
</dbReference>
<dbReference type="PROSITE" id="PS50928">
    <property type="entry name" value="ABC_TM1"/>
    <property type="match status" value="1"/>
</dbReference>
<dbReference type="Pfam" id="PF00528">
    <property type="entry name" value="BPD_transp_1"/>
    <property type="match status" value="1"/>
</dbReference>
<evidence type="ECO:0000256" key="2">
    <source>
        <dbReference type="ARBA" id="ARBA00022448"/>
    </source>
</evidence>
<reference evidence="9" key="1">
    <citation type="submission" date="2020-08" db="EMBL/GenBank/DDBJ databases">
        <title>Genome public.</title>
        <authorList>
            <person name="Liu C."/>
            <person name="Sun Q."/>
        </authorList>
    </citation>
    <scope>NUCLEOTIDE SEQUENCE</scope>
    <source>
        <strain evidence="9">NSJ-15</strain>
    </source>
</reference>
<keyword evidence="3" id="KW-1003">Cell membrane</keyword>
<feature type="transmembrane region" description="Helical" evidence="7">
    <location>
        <begin position="77"/>
        <end position="103"/>
    </location>
</feature>
<dbReference type="GO" id="GO:0005886">
    <property type="term" value="C:plasma membrane"/>
    <property type="evidence" value="ECO:0007669"/>
    <property type="project" value="UniProtKB-SubCell"/>
</dbReference>
<keyword evidence="6 7" id="KW-0472">Membrane</keyword>
<accession>A0A8J6PGQ5</accession>
<feature type="transmembrane region" description="Helical" evidence="7">
    <location>
        <begin position="115"/>
        <end position="135"/>
    </location>
</feature>
<dbReference type="Gene3D" id="1.10.3720.10">
    <property type="entry name" value="MetI-like"/>
    <property type="match status" value="1"/>
</dbReference>
<proteinExistence type="inferred from homology"/>
<organism evidence="9 10">
    <name type="scientific">Massiliimalia timonensis</name>
    <dbReference type="NCBI Taxonomy" id="1987501"/>
    <lineage>
        <taxon>Bacteria</taxon>
        <taxon>Bacillati</taxon>
        <taxon>Bacillota</taxon>
        <taxon>Clostridia</taxon>
        <taxon>Eubacteriales</taxon>
        <taxon>Oscillospiraceae</taxon>
        <taxon>Massiliimalia</taxon>
    </lineage>
</organism>
<evidence type="ECO:0000256" key="4">
    <source>
        <dbReference type="ARBA" id="ARBA00022692"/>
    </source>
</evidence>
<dbReference type="EMBL" id="JACRTL010000001">
    <property type="protein sequence ID" value="MBC8609980.1"/>
    <property type="molecule type" value="Genomic_DNA"/>
</dbReference>
<dbReference type="PANTHER" id="PTHR43005">
    <property type="entry name" value="BLR7065 PROTEIN"/>
    <property type="match status" value="1"/>
</dbReference>
<keyword evidence="2 7" id="KW-0813">Transport</keyword>
<comment type="similarity">
    <text evidence="7">Belongs to the binding-protein-dependent transport system permease family.</text>
</comment>
<dbReference type="AlphaFoldDB" id="A0A8J6PGQ5"/>
<comment type="subcellular location">
    <subcellularLocation>
        <location evidence="1 7">Cell membrane</location>
        <topology evidence="1 7">Multi-pass membrane protein</topology>
    </subcellularLocation>
</comment>
<protein>
    <submittedName>
        <fullName evidence="9">Sugar ABC transporter permease</fullName>
    </submittedName>
</protein>
<evidence type="ECO:0000256" key="6">
    <source>
        <dbReference type="ARBA" id="ARBA00023136"/>
    </source>
</evidence>
<feature type="transmembrane region" description="Helical" evidence="7">
    <location>
        <begin position="215"/>
        <end position="236"/>
    </location>
</feature>
<evidence type="ECO:0000259" key="8">
    <source>
        <dbReference type="PROSITE" id="PS50928"/>
    </source>
</evidence>
<feature type="transmembrane region" description="Helical" evidence="7">
    <location>
        <begin position="274"/>
        <end position="296"/>
    </location>
</feature>
<dbReference type="Proteomes" id="UP000632659">
    <property type="component" value="Unassembled WGS sequence"/>
</dbReference>
<dbReference type="SUPFAM" id="SSF161098">
    <property type="entry name" value="MetI-like"/>
    <property type="match status" value="1"/>
</dbReference>
<dbReference type="GO" id="GO:0055085">
    <property type="term" value="P:transmembrane transport"/>
    <property type="evidence" value="ECO:0007669"/>
    <property type="project" value="InterPro"/>
</dbReference>
<comment type="caution">
    <text evidence="9">The sequence shown here is derived from an EMBL/GenBank/DDBJ whole genome shotgun (WGS) entry which is preliminary data.</text>
</comment>
<evidence type="ECO:0000256" key="3">
    <source>
        <dbReference type="ARBA" id="ARBA00022475"/>
    </source>
</evidence>
<dbReference type="CDD" id="cd06261">
    <property type="entry name" value="TM_PBP2"/>
    <property type="match status" value="1"/>
</dbReference>
<evidence type="ECO:0000256" key="7">
    <source>
        <dbReference type="RuleBase" id="RU363032"/>
    </source>
</evidence>